<feature type="compositionally biased region" description="Low complexity" evidence="1">
    <location>
        <begin position="7"/>
        <end position="19"/>
    </location>
</feature>
<gene>
    <name evidence="2" type="ORF">Taro_002539</name>
</gene>
<reference evidence="2" key="1">
    <citation type="submission" date="2017-07" db="EMBL/GenBank/DDBJ databases">
        <title>Taro Niue Genome Assembly and Annotation.</title>
        <authorList>
            <person name="Atibalentja N."/>
            <person name="Keating K."/>
            <person name="Fields C.J."/>
        </authorList>
    </citation>
    <scope>NUCLEOTIDE SEQUENCE</scope>
    <source>
        <strain evidence="2">Niue_2</strain>
        <tissue evidence="2">Leaf</tissue>
    </source>
</reference>
<evidence type="ECO:0000313" key="3">
    <source>
        <dbReference type="Proteomes" id="UP000652761"/>
    </source>
</evidence>
<keyword evidence="3" id="KW-1185">Reference proteome</keyword>
<organism evidence="2 3">
    <name type="scientific">Colocasia esculenta</name>
    <name type="common">Wild taro</name>
    <name type="synonym">Arum esculentum</name>
    <dbReference type="NCBI Taxonomy" id="4460"/>
    <lineage>
        <taxon>Eukaryota</taxon>
        <taxon>Viridiplantae</taxon>
        <taxon>Streptophyta</taxon>
        <taxon>Embryophyta</taxon>
        <taxon>Tracheophyta</taxon>
        <taxon>Spermatophyta</taxon>
        <taxon>Magnoliopsida</taxon>
        <taxon>Liliopsida</taxon>
        <taxon>Araceae</taxon>
        <taxon>Aroideae</taxon>
        <taxon>Colocasieae</taxon>
        <taxon>Colocasia</taxon>
    </lineage>
</organism>
<dbReference type="Proteomes" id="UP000652761">
    <property type="component" value="Unassembled WGS sequence"/>
</dbReference>
<dbReference type="AlphaFoldDB" id="A0A843TLT2"/>
<evidence type="ECO:0000313" key="2">
    <source>
        <dbReference type="EMBL" id="MQL70230.1"/>
    </source>
</evidence>
<sequence length="281" mass="31829">MLPTALRTSSASRRSTGGRDFMRPARDARDDLIDTLRAQLVGTEAQLAEAREALDVLATVERTDAVGASSSQSAPDPEMTSFWAQLAVAVARAETAERDLTARDSDMPHEAMKLRVTLSLERRDHTREQARRDQERSRWDQEQERLTQQAVEARTSLGIFERLLREAEDRYRRGHERTVREGQASAYSGSYIATSSQYLRNIEEGISLPKGTVPLMDPYTPSRNWSSLHNLKRNYNTLDTTRVRRVRKLKKLFVPSLLLLDLLVQGLSFSSSKLQKVSRVG</sequence>
<evidence type="ECO:0000256" key="1">
    <source>
        <dbReference type="SAM" id="MobiDB-lite"/>
    </source>
</evidence>
<feature type="compositionally biased region" description="Basic and acidic residues" evidence="1">
    <location>
        <begin position="120"/>
        <end position="144"/>
    </location>
</feature>
<comment type="caution">
    <text evidence="2">The sequence shown here is derived from an EMBL/GenBank/DDBJ whole genome shotgun (WGS) entry which is preliminary data.</text>
</comment>
<accession>A0A843TLT2</accession>
<name>A0A843TLT2_COLES</name>
<feature type="region of interest" description="Disordered" evidence="1">
    <location>
        <begin position="1"/>
        <end position="26"/>
    </location>
</feature>
<proteinExistence type="predicted"/>
<dbReference type="EMBL" id="NMUH01000060">
    <property type="protein sequence ID" value="MQL70230.1"/>
    <property type="molecule type" value="Genomic_DNA"/>
</dbReference>
<feature type="region of interest" description="Disordered" evidence="1">
    <location>
        <begin position="119"/>
        <end position="144"/>
    </location>
</feature>
<protein>
    <submittedName>
        <fullName evidence="2">Uncharacterized protein</fullName>
    </submittedName>
</protein>